<dbReference type="Gene3D" id="3.40.50.720">
    <property type="entry name" value="NAD(P)-binding Rossmann-like Domain"/>
    <property type="match status" value="1"/>
</dbReference>
<dbReference type="SUPFAM" id="SSF51735">
    <property type="entry name" value="NAD(P)-binding Rossmann-fold domains"/>
    <property type="match status" value="1"/>
</dbReference>
<keyword evidence="7" id="KW-1185">Reference proteome</keyword>
<feature type="region of interest" description="Disordered" evidence="4">
    <location>
        <begin position="253"/>
        <end position="284"/>
    </location>
</feature>
<protein>
    <recommendedName>
        <fullName evidence="5">NAD-dependent epimerase/dehydratase domain-containing protein</fullName>
    </recommendedName>
</protein>
<proteinExistence type="inferred from homology"/>
<dbReference type="InterPro" id="IPR036291">
    <property type="entry name" value="NAD(P)-bd_dom_sf"/>
</dbReference>
<dbReference type="Proteomes" id="UP001329825">
    <property type="component" value="Chromosome 5"/>
</dbReference>
<dbReference type="PANTHER" id="PTHR43103">
    <property type="entry name" value="NUCLEOSIDE-DIPHOSPHATE-SUGAR EPIMERASE"/>
    <property type="match status" value="1"/>
</dbReference>
<evidence type="ECO:0000256" key="1">
    <source>
        <dbReference type="ARBA" id="ARBA00007637"/>
    </source>
</evidence>
<feature type="domain" description="NAD-dependent epimerase/dehydratase" evidence="5">
    <location>
        <begin position="3"/>
        <end position="193"/>
    </location>
</feature>
<evidence type="ECO:0000313" key="7">
    <source>
        <dbReference type="Proteomes" id="UP001329825"/>
    </source>
</evidence>
<evidence type="ECO:0000256" key="4">
    <source>
        <dbReference type="SAM" id="MobiDB-lite"/>
    </source>
</evidence>
<evidence type="ECO:0000256" key="2">
    <source>
        <dbReference type="ARBA" id="ARBA00023002"/>
    </source>
</evidence>
<dbReference type="PANTHER" id="PTHR43103:SF5">
    <property type="entry name" value="4-EPIMERASE, PUTATIVE (AFU_ORTHOLOGUE AFUA_7G00360)-RELATED"/>
    <property type="match status" value="1"/>
</dbReference>
<dbReference type="RefSeq" id="XP_062792068.1">
    <property type="nucleotide sequence ID" value="XM_062936017.1"/>
</dbReference>
<gene>
    <name evidence="6" type="ORF">IL334_004298</name>
</gene>
<sequence length="336" mass="37752">MQILLTGSSGVVGSYVLGYLLEQGHDVIAVDRIPLTEKTLSELSSIYPDISSGTSERLKQHIIELTSIEDVKDLFNQYKGSINGVIHLAAIPDPLKFDARFTHNSNVNASFNVLYTAAENGIQRITQASSVNFTGLSYTRKDKQIFDKVPITEDEPSHTEDPYGLSKVICEMQATVICRLFPVRIASLRFHHVLPTLSEAEKYARYVELWAWTSSLSAAQACLQGITSEGWQGHEPFNIVAPEIAWKRGISEESNHNNSDKNDNRKNQQGQSQGQSQGESESGCESELNTLDLLDMDKRWNGRIGQIDHDWWIDNKRNGFWDCTKANKLLGWQHNV</sequence>
<keyword evidence="2" id="KW-0560">Oxidoreductase</keyword>
<comment type="similarity">
    <text evidence="1">Belongs to the NAD(P)-dependent epimerase/dehydratase family.</text>
</comment>
<feature type="compositionally biased region" description="Low complexity" evidence="4">
    <location>
        <begin position="268"/>
        <end position="284"/>
    </location>
</feature>
<feature type="compositionally biased region" description="Basic and acidic residues" evidence="4">
    <location>
        <begin position="253"/>
        <end position="266"/>
    </location>
</feature>
<dbReference type="Pfam" id="PF01370">
    <property type="entry name" value="Epimerase"/>
    <property type="match status" value="1"/>
</dbReference>
<name>A0ABZ1CZY9_9TREE</name>
<evidence type="ECO:0000313" key="6">
    <source>
        <dbReference type="EMBL" id="WRT67328.1"/>
    </source>
</evidence>
<dbReference type="EMBL" id="CP141885">
    <property type="protein sequence ID" value="WRT67328.1"/>
    <property type="molecule type" value="Genomic_DNA"/>
</dbReference>
<organism evidence="6 7">
    <name type="scientific">Kwoniella shivajii</name>
    <dbReference type="NCBI Taxonomy" id="564305"/>
    <lineage>
        <taxon>Eukaryota</taxon>
        <taxon>Fungi</taxon>
        <taxon>Dikarya</taxon>
        <taxon>Basidiomycota</taxon>
        <taxon>Agaricomycotina</taxon>
        <taxon>Tremellomycetes</taxon>
        <taxon>Tremellales</taxon>
        <taxon>Cryptococcaceae</taxon>
        <taxon>Kwoniella</taxon>
    </lineage>
</organism>
<evidence type="ECO:0000259" key="5">
    <source>
        <dbReference type="Pfam" id="PF01370"/>
    </source>
</evidence>
<dbReference type="InterPro" id="IPR001509">
    <property type="entry name" value="Epimerase_deHydtase"/>
</dbReference>
<reference evidence="6 7" key="1">
    <citation type="submission" date="2024-01" db="EMBL/GenBank/DDBJ databases">
        <title>Comparative genomics of Cryptococcus and Kwoniella reveals pathogenesis evolution and contrasting modes of karyotype evolution via chromosome fusion or intercentromeric recombination.</title>
        <authorList>
            <person name="Coelho M.A."/>
            <person name="David-Palma M."/>
            <person name="Shea T."/>
            <person name="Bowers K."/>
            <person name="McGinley-Smith S."/>
            <person name="Mohammad A.W."/>
            <person name="Gnirke A."/>
            <person name="Yurkov A.M."/>
            <person name="Nowrousian M."/>
            <person name="Sun S."/>
            <person name="Cuomo C.A."/>
            <person name="Heitman J."/>
        </authorList>
    </citation>
    <scope>NUCLEOTIDE SEQUENCE [LARGE SCALE GENOMIC DNA]</scope>
    <source>
        <strain evidence="6">CBS 11374</strain>
    </source>
</reference>
<keyword evidence="3" id="KW-0520">NAD</keyword>
<evidence type="ECO:0000256" key="3">
    <source>
        <dbReference type="ARBA" id="ARBA00023027"/>
    </source>
</evidence>
<accession>A0ABZ1CZY9</accession>
<dbReference type="GeneID" id="87956429"/>